<dbReference type="AlphaFoldDB" id="A0A4R6MDW9"/>
<reference evidence="1 2" key="1">
    <citation type="submission" date="2019-03" db="EMBL/GenBank/DDBJ databases">
        <title>Genomic Encyclopedia of Type Strains, Phase III (KMG-III): the genomes of soil and plant-associated and newly described type strains.</title>
        <authorList>
            <person name="Whitman W."/>
        </authorList>
    </citation>
    <scope>NUCLEOTIDE SEQUENCE [LARGE SCALE GENOMIC DNA]</scope>
    <source>
        <strain evidence="1 2">CECT 7378</strain>
    </source>
</reference>
<sequence>MESDPILDTFEDIYVLLRDGRIAYISKDEYSDPNYVVESVTVEKGIEQRFFLEEDGVYPTNIAGPAVSKVIDWNIFKAESNIKKLTRAKHTNHYDTGYYIDLRQLRMNRQNMTIVAKDFGPIEQDTPIPDRHLKDTNYNASFSPVPKEYMYQLFTLPKGMDLYIAYYEHPEKIHDVMSCYSYKVAHISANALEDFVITDPSELRKANIGYLEAYYGSSGIQSGALNPCDIRENSDLDPKKESNSAFTESVGVGAGVGGGGGAVCYVANLRTFKD</sequence>
<organism evidence="1 2">
    <name type="scientific">Marinomonas balearica</name>
    <dbReference type="NCBI Taxonomy" id="491947"/>
    <lineage>
        <taxon>Bacteria</taxon>
        <taxon>Pseudomonadati</taxon>
        <taxon>Pseudomonadota</taxon>
        <taxon>Gammaproteobacteria</taxon>
        <taxon>Oceanospirillales</taxon>
        <taxon>Oceanospirillaceae</taxon>
        <taxon>Marinomonas</taxon>
    </lineage>
</organism>
<evidence type="ECO:0000313" key="1">
    <source>
        <dbReference type="EMBL" id="TDO99947.1"/>
    </source>
</evidence>
<accession>A0A4R6MDW9</accession>
<keyword evidence="2" id="KW-1185">Reference proteome</keyword>
<dbReference type="Proteomes" id="UP000294656">
    <property type="component" value="Unassembled WGS sequence"/>
</dbReference>
<comment type="caution">
    <text evidence="1">The sequence shown here is derived from an EMBL/GenBank/DDBJ whole genome shotgun (WGS) entry which is preliminary data.</text>
</comment>
<dbReference type="EMBL" id="SNXC01000009">
    <property type="protein sequence ID" value="TDO99947.1"/>
    <property type="molecule type" value="Genomic_DNA"/>
</dbReference>
<dbReference type="RefSeq" id="WP_133502770.1">
    <property type="nucleotide sequence ID" value="NZ_SNXC01000009.1"/>
</dbReference>
<protein>
    <submittedName>
        <fullName evidence="1">Uncharacterized protein</fullName>
    </submittedName>
</protein>
<evidence type="ECO:0000313" key="2">
    <source>
        <dbReference type="Proteomes" id="UP000294656"/>
    </source>
</evidence>
<proteinExistence type="predicted"/>
<name>A0A4R6MDW9_9GAMM</name>
<dbReference type="OrthoDB" id="5867095at2"/>
<gene>
    <name evidence="1" type="ORF">DFP79_0960</name>
</gene>